<dbReference type="PRINTS" id="PR01130">
    <property type="entry name" value="DERENTRNSPRT"/>
</dbReference>
<evidence type="ECO:0000256" key="7">
    <source>
        <dbReference type="SAM" id="Phobius"/>
    </source>
</evidence>
<evidence type="ECO:0000313" key="9">
    <source>
        <dbReference type="Proteomes" id="UP000054359"/>
    </source>
</evidence>
<feature type="transmembrane region" description="Helical" evidence="7">
    <location>
        <begin position="42"/>
        <end position="67"/>
    </location>
</feature>
<sequence length="102" mass="11313">MPSSWRIHLLTLCSARVIFIPLFMLCNLQPRYHLPVIFDSDIYYISFITLLGFTNGYFIAVAMVMGIKSVNPLLQEMAGVVLSAFLGGGLMLGAFSSYVSIK</sequence>
<evidence type="ECO:0000256" key="3">
    <source>
        <dbReference type="ARBA" id="ARBA00022448"/>
    </source>
</evidence>
<keyword evidence="3" id="KW-0813">Transport</keyword>
<reference evidence="8 9" key="1">
    <citation type="submission" date="2013-11" db="EMBL/GenBank/DDBJ databases">
        <title>Genome sequencing of Stegodyphus mimosarum.</title>
        <authorList>
            <person name="Bechsgaard J."/>
        </authorList>
    </citation>
    <scope>NUCLEOTIDE SEQUENCE [LARGE SCALE GENOMIC DNA]</scope>
</reference>
<dbReference type="AlphaFoldDB" id="A0A087UZD2"/>
<dbReference type="GO" id="GO:0005337">
    <property type="term" value="F:nucleoside transmembrane transporter activity"/>
    <property type="evidence" value="ECO:0007669"/>
    <property type="project" value="InterPro"/>
</dbReference>
<dbReference type="GO" id="GO:0005886">
    <property type="term" value="C:plasma membrane"/>
    <property type="evidence" value="ECO:0007669"/>
    <property type="project" value="TreeGrafter"/>
</dbReference>
<evidence type="ECO:0000256" key="1">
    <source>
        <dbReference type="ARBA" id="ARBA00004141"/>
    </source>
</evidence>
<feature type="non-terminal residue" evidence="8">
    <location>
        <position position="102"/>
    </location>
</feature>
<keyword evidence="6 7" id="KW-0472">Membrane</keyword>
<dbReference type="InterPro" id="IPR002259">
    <property type="entry name" value="Eqnu_transpt"/>
</dbReference>
<evidence type="ECO:0000256" key="6">
    <source>
        <dbReference type="ARBA" id="ARBA00023136"/>
    </source>
</evidence>
<evidence type="ECO:0000256" key="2">
    <source>
        <dbReference type="ARBA" id="ARBA00007965"/>
    </source>
</evidence>
<evidence type="ECO:0000313" key="8">
    <source>
        <dbReference type="EMBL" id="KFM82721.1"/>
    </source>
</evidence>
<keyword evidence="9" id="KW-1185">Reference proteome</keyword>
<dbReference type="PANTHER" id="PTHR10332:SF88">
    <property type="entry name" value="EQUILIBRATIVE NUCLEOSIDE TRANSPORTER 1, ISOFORM A"/>
    <property type="match status" value="1"/>
</dbReference>
<proteinExistence type="inferred from homology"/>
<feature type="transmembrane region" description="Helical" evidence="7">
    <location>
        <begin position="7"/>
        <end position="30"/>
    </location>
</feature>
<keyword evidence="5 7" id="KW-1133">Transmembrane helix</keyword>
<evidence type="ECO:0000256" key="5">
    <source>
        <dbReference type="ARBA" id="ARBA00022989"/>
    </source>
</evidence>
<dbReference type="Pfam" id="PF01733">
    <property type="entry name" value="Nucleoside_tran"/>
    <property type="match status" value="1"/>
</dbReference>
<dbReference type="PANTHER" id="PTHR10332">
    <property type="entry name" value="EQUILIBRATIVE NUCLEOSIDE TRANSPORTER"/>
    <property type="match status" value="1"/>
</dbReference>
<comment type="subcellular location">
    <subcellularLocation>
        <location evidence="1">Membrane</location>
        <topology evidence="1">Multi-pass membrane protein</topology>
    </subcellularLocation>
</comment>
<dbReference type="OMA" id="VVEIHER"/>
<dbReference type="EMBL" id="KK122434">
    <property type="protein sequence ID" value="KFM82721.1"/>
    <property type="molecule type" value="Genomic_DNA"/>
</dbReference>
<organism evidence="8 9">
    <name type="scientific">Stegodyphus mimosarum</name>
    <name type="common">African social velvet spider</name>
    <dbReference type="NCBI Taxonomy" id="407821"/>
    <lineage>
        <taxon>Eukaryota</taxon>
        <taxon>Metazoa</taxon>
        <taxon>Ecdysozoa</taxon>
        <taxon>Arthropoda</taxon>
        <taxon>Chelicerata</taxon>
        <taxon>Arachnida</taxon>
        <taxon>Araneae</taxon>
        <taxon>Araneomorphae</taxon>
        <taxon>Entelegynae</taxon>
        <taxon>Eresoidea</taxon>
        <taxon>Eresidae</taxon>
        <taxon>Stegodyphus</taxon>
    </lineage>
</organism>
<protein>
    <submittedName>
        <fullName evidence="8">Equilibrative nucleoside transporter 1</fullName>
    </submittedName>
</protein>
<name>A0A087UZD2_STEMI</name>
<feature type="transmembrane region" description="Helical" evidence="7">
    <location>
        <begin position="79"/>
        <end position="101"/>
    </location>
</feature>
<gene>
    <name evidence="8" type="ORF">X975_14294</name>
</gene>
<comment type="similarity">
    <text evidence="2">Belongs to the SLC29A/ENT transporter (TC 2.A.57) family.</text>
</comment>
<accession>A0A087UZD2</accession>
<dbReference type="Proteomes" id="UP000054359">
    <property type="component" value="Unassembled WGS sequence"/>
</dbReference>
<evidence type="ECO:0000256" key="4">
    <source>
        <dbReference type="ARBA" id="ARBA00022692"/>
    </source>
</evidence>
<dbReference type="OrthoDB" id="46396at2759"/>
<keyword evidence="4 7" id="KW-0812">Transmembrane</keyword>